<organism evidence="1">
    <name type="scientific">uncultured Caudovirales phage</name>
    <dbReference type="NCBI Taxonomy" id="2100421"/>
    <lineage>
        <taxon>Viruses</taxon>
        <taxon>Duplodnaviria</taxon>
        <taxon>Heunggongvirae</taxon>
        <taxon>Uroviricota</taxon>
        <taxon>Caudoviricetes</taxon>
        <taxon>Peduoviridae</taxon>
        <taxon>Maltschvirus</taxon>
        <taxon>Maltschvirus maltsch</taxon>
    </lineage>
</organism>
<proteinExistence type="predicted"/>
<evidence type="ECO:0000313" key="1">
    <source>
        <dbReference type="EMBL" id="CAB4125566.1"/>
    </source>
</evidence>
<name>A0A6J5KWW9_9CAUD</name>
<gene>
    <name evidence="1" type="ORF">UFOVP53_170</name>
</gene>
<protein>
    <submittedName>
        <fullName evidence="1">Uncharacterized protein</fullName>
    </submittedName>
</protein>
<reference evidence="1" key="1">
    <citation type="submission" date="2020-04" db="EMBL/GenBank/DDBJ databases">
        <authorList>
            <person name="Chiriac C."/>
            <person name="Salcher M."/>
            <person name="Ghai R."/>
            <person name="Kavagutti S V."/>
        </authorList>
    </citation>
    <scope>NUCLEOTIDE SEQUENCE</scope>
</reference>
<dbReference type="EMBL" id="LR796189">
    <property type="protein sequence ID" value="CAB4125566.1"/>
    <property type="molecule type" value="Genomic_DNA"/>
</dbReference>
<accession>A0A6J5KWW9</accession>
<sequence>MKYVIVVLFIVIIIQDFLLGRSTTRLNESTISLMKSTALISDQQRQIEDLYSINRVQESWLRSCGFYGKEE</sequence>